<dbReference type="PANTHER" id="PTHR43364">
    <property type="entry name" value="NADH-SPECIFIC METHYLGLYOXAL REDUCTASE-RELATED"/>
    <property type="match status" value="1"/>
</dbReference>
<sequence length="269" mass="30503">MSFGNSDWSDWLLGEDEAMNLIKKAYDAGINFFDTADGYSSGKSEKILGKAIHKHGFARDRIVVATKVYFPVQRFVMTEQDRIAGADIVNQSGLSRKHIFDAVNASLQRLGLDYIDVYQIHRMDHNLYNLLYREEEREMIPYCIDQGVAQIPWSPLAMGVLCGKKRDTKRSEQSIAMMQFYMGGGERYAMTNDEIVDHVVTLAEKKGLKPAQVALAWLLSKSHVTAPIIGVTKEQHLQDAIDALTIELTEDDIKYLEEPYIPKPLLPFQ</sequence>
<dbReference type="GO" id="GO:0016491">
    <property type="term" value="F:oxidoreductase activity"/>
    <property type="evidence" value="ECO:0007669"/>
    <property type="project" value="UniProtKB-KW"/>
</dbReference>
<dbReference type="OrthoDB" id="37537at2759"/>
<dbReference type="VEuPathDB" id="FungiDB:LCOR_01807.1"/>
<keyword evidence="1" id="KW-0560">Oxidoreductase</keyword>
<dbReference type="EMBL" id="CBTN010000005">
    <property type="protein sequence ID" value="CDH50085.1"/>
    <property type="molecule type" value="Genomic_DNA"/>
</dbReference>
<protein>
    <submittedName>
        <fullName evidence="3">Aldo keto reductase</fullName>
    </submittedName>
</protein>
<dbReference type="Pfam" id="PF00248">
    <property type="entry name" value="Aldo_ket_red"/>
    <property type="match status" value="1"/>
</dbReference>
<evidence type="ECO:0000256" key="1">
    <source>
        <dbReference type="ARBA" id="ARBA00023002"/>
    </source>
</evidence>
<comment type="caution">
    <text evidence="3">The sequence shown here is derived from an EMBL/GenBank/DDBJ whole genome shotgun (WGS) entry which is preliminary data.</text>
</comment>
<evidence type="ECO:0000313" key="4">
    <source>
        <dbReference type="Proteomes" id="UP000027586"/>
    </source>
</evidence>
<name>A0A068RK51_9FUNG</name>
<feature type="domain" description="NADP-dependent oxidoreductase" evidence="2">
    <location>
        <begin position="11"/>
        <end position="127"/>
    </location>
</feature>
<proteinExistence type="predicted"/>
<accession>A0A068RK51</accession>
<keyword evidence="4" id="KW-1185">Reference proteome</keyword>
<dbReference type="AlphaFoldDB" id="A0A068RK51"/>
<dbReference type="Proteomes" id="UP000027586">
    <property type="component" value="Unassembled WGS sequence"/>
</dbReference>
<dbReference type="InterPro" id="IPR036812">
    <property type="entry name" value="NAD(P)_OxRdtase_dom_sf"/>
</dbReference>
<dbReference type="InterPro" id="IPR050523">
    <property type="entry name" value="AKR_Detox_Biosynth"/>
</dbReference>
<evidence type="ECO:0000313" key="3">
    <source>
        <dbReference type="EMBL" id="CDH50085.1"/>
    </source>
</evidence>
<evidence type="ECO:0000259" key="2">
    <source>
        <dbReference type="Pfam" id="PF00248"/>
    </source>
</evidence>
<gene>
    <name evidence="3" type="ORF">LCOR_01807.1</name>
</gene>
<organism evidence="3 4">
    <name type="scientific">Lichtheimia corymbifera JMRC:FSU:9682</name>
    <dbReference type="NCBI Taxonomy" id="1263082"/>
    <lineage>
        <taxon>Eukaryota</taxon>
        <taxon>Fungi</taxon>
        <taxon>Fungi incertae sedis</taxon>
        <taxon>Mucoromycota</taxon>
        <taxon>Mucoromycotina</taxon>
        <taxon>Mucoromycetes</taxon>
        <taxon>Mucorales</taxon>
        <taxon>Lichtheimiaceae</taxon>
        <taxon>Lichtheimia</taxon>
    </lineage>
</organism>
<dbReference type="SUPFAM" id="SSF51430">
    <property type="entry name" value="NAD(P)-linked oxidoreductase"/>
    <property type="match status" value="1"/>
</dbReference>
<reference evidence="3" key="1">
    <citation type="submission" date="2013-08" db="EMBL/GenBank/DDBJ databases">
        <title>Gene expansion shapes genome architecture in the human pathogen Lichtheimia corymbifera: an evolutionary genomics analysis in the ancient terrestrial Mucorales (Mucoromycotina).</title>
        <authorList>
            <person name="Schwartze V.U."/>
            <person name="Winter S."/>
            <person name="Shelest E."/>
            <person name="Marcet-Houben M."/>
            <person name="Horn F."/>
            <person name="Wehner S."/>
            <person name="Hoffmann K."/>
            <person name="Riege K."/>
            <person name="Sammeth M."/>
            <person name="Nowrousian M."/>
            <person name="Valiante V."/>
            <person name="Linde J."/>
            <person name="Jacobsen I.D."/>
            <person name="Marz M."/>
            <person name="Brakhage A.A."/>
            <person name="Gabaldon T."/>
            <person name="Bocker S."/>
            <person name="Voigt K."/>
        </authorList>
    </citation>
    <scope>NUCLEOTIDE SEQUENCE [LARGE SCALE GENOMIC DNA]</scope>
    <source>
        <strain evidence="3">FSU 9682</strain>
    </source>
</reference>
<dbReference type="STRING" id="1263082.A0A068RK51"/>
<dbReference type="PANTHER" id="PTHR43364:SF4">
    <property type="entry name" value="NAD(P)-LINKED OXIDOREDUCTASE SUPERFAMILY PROTEIN"/>
    <property type="match status" value="1"/>
</dbReference>
<dbReference type="InterPro" id="IPR023210">
    <property type="entry name" value="NADP_OxRdtase_dom"/>
</dbReference>
<dbReference type="Gene3D" id="3.20.20.100">
    <property type="entry name" value="NADP-dependent oxidoreductase domain"/>
    <property type="match status" value="2"/>
</dbReference>